<dbReference type="EMBL" id="QUAJ01000021">
    <property type="protein sequence ID" value="REI40355.1"/>
    <property type="molecule type" value="Genomic_DNA"/>
</dbReference>
<evidence type="ECO:0000256" key="6">
    <source>
        <dbReference type="ARBA" id="ARBA00023049"/>
    </source>
</evidence>
<evidence type="ECO:0000313" key="10">
    <source>
        <dbReference type="Proteomes" id="UP000263486"/>
    </source>
</evidence>
<keyword evidence="4 7" id="KW-0378">Hydrolase</keyword>
<dbReference type="PANTHER" id="PTHR43660">
    <property type="entry name" value="DIPEPTIDYL CARBOXYPEPTIDASE"/>
    <property type="match status" value="1"/>
</dbReference>
<dbReference type="Gene3D" id="1.10.1370.40">
    <property type="match status" value="1"/>
</dbReference>
<dbReference type="InterPro" id="IPR024077">
    <property type="entry name" value="Neurolysin/TOP_dom2"/>
</dbReference>
<dbReference type="InterPro" id="IPR034005">
    <property type="entry name" value="M3A_DCP"/>
</dbReference>
<keyword evidence="6 7" id="KW-0482">Metalloprotease</keyword>
<sequence length="647" mass="74106">MQLNYKKLDEKFIDELNEKIIAAEDAIEELLKIKDKTYDNFFDVMEHLLDDIEKFSFPLQIEISTNITDLGKKTYEEYIPIMNEFTSKLSQNEELAGSIMKIYETEDLSDVRKRILEKQILSFKSSGIGLDKKSKEKIKSINLELAKLGNDFSQNVTDATNGYELIIEDEKVLSEFSALDKKSAEIEEGKWKFTLHGPSLTTFLKYCNDRELRERLYRASATKAPENEELIERILNLRDEKAKILGYENYRELSIASKTANNAVEVIDFLKELGKEALPKAVEEIEELKTFAGEKLGYDSVEIYDYAYLSRKLKEIKYNFDPSEAKPYFEKNKVVCGMFQFLENVFNLKARQIQDVKLWNDKVTVFELERNGVLLGNLIMDLETNENKRGGAWADSWITSYTKDGIRVPATGIIVCNFPPSKDGVPSLLDHSDVVTLFHEMGHALHLITSKTKEISASGFNGTEWDVVEYPSQWLQEFANNKEIIKTFGIHYETGEVISDELIQKILDSLNYGQGYGNNRQVEFGLFDLMIYDHAYSKKQVQEKLDEVRKMVSVIKTPSYNKFQCSFSHIFAGGYGAGYYSYKWAEVLSADSYLEMTKDGNIDKELANNFFDNLLSLGGSVNMKESFVNVHGRQPDPKALLKLTGIL</sequence>
<dbReference type="Pfam" id="PF01432">
    <property type="entry name" value="Peptidase_M3"/>
    <property type="match status" value="1"/>
</dbReference>
<comment type="similarity">
    <text evidence="1 7">Belongs to the peptidase M3 family.</text>
</comment>
<evidence type="ECO:0000256" key="5">
    <source>
        <dbReference type="ARBA" id="ARBA00022833"/>
    </source>
</evidence>
<comment type="cofactor">
    <cofactor evidence="7">
        <name>Zn(2+)</name>
        <dbReference type="ChEBI" id="CHEBI:29105"/>
    </cofactor>
    <text evidence="7">Binds 1 zinc ion.</text>
</comment>
<reference evidence="9 10" key="1">
    <citation type="submission" date="2018-08" db="EMBL/GenBank/DDBJ databases">
        <title>Draft genome sequence of Psychrilyobacter sp. strain SD5 isolated from Black Sea water.</title>
        <authorList>
            <person name="Yadav S."/>
            <person name="Villanueva L."/>
            <person name="Damste J.S.S."/>
        </authorList>
    </citation>
    <scope>NUCLEOTIDE SEQUENCE [LARGE SCALE GENOMIC DNA]</scope>
    <source>
        <strain evidence="9 10">SD5</strain>
    </source>
</reference>
<dbReference type="InterPro" id="IPR001567">
    <property type="entry name" value="Pept_M3A_M3B_dom"/>
</dbReference>
<dbReference type="RefSeq" id="WP_114643032.1">
    <property type="nucleotide sequence ID" value="NZ_JAACIO010000015.1"/>
</dbReference>
<proteinExistence type="inferred from homology"/>
<evidence type="ECO:0000259" key="8">
    <source>
        <dbReference type="Pfam" id="PF01432"/>
    </source>
</evidence>
<keyword evidence="5 7" id="KW-0862">Zinc</keyword>
<evidence type="ECO:0000256" key="4">
    <source>
        <dbReference type="ARBA" id="ARBA00022801"/>
    </source>
</evidence>
<dbReference type="Proteomes" id="UP000263486">
    <property type="component" value="Unassembled WGS sequence"/>
</dbReference>
<keyword evidence="3 7" id="KW-0479">Metal-binding</keyword>
<evidence type="ECO:0000256" key="3">
    <source>
        <dbReference type="ARBA" id="ARBA00022723"/>
    </source>
</evidence>
<dbReference type="Gene3D" id="3.40.390.10">
    <property type="entry name" value="Collagenase (Catalytic Domain)"/>
    <property type="match status" value="1"/>
</dbReference>
<evidence type="ECO:0000256" key="1">
    <source>
        <dbReference type="ARBA" id="ARBA00006040"/>
    </source>
</evidence>
<keyword evidence="10" id="KW-1185">Reference proteome</keyword>
<organism evidence="9 10">
    <name type="scientific">Psychrilyobacter piezotolerans</name>
    <dbReference type="NCBI Taxonomy" id="2293438"/>
    <lineage>
        <taxon>Bacteria</taxon>
        <taxon>Fusobacteriati</taxon>
        <taxon>Fusobacteriota</taxon>
        <taxon>Fusobacteriia</taxon>
        <taxon>Fusobacteriales</taxon>
        <taxon>Fusobacteriaceae</taxon>
        <taxon>Psychrilyobacter</taxon>
    </lineage>
</organism>
<dbReference type="PANTHER" id="PTHR43660:SF1">
    <property type="entry name" value="DIPEPTIDYL CARBOXYPEPTIDASE"/>
    <property type="match status" value="1"/>
</dbReference>
<comment type="caution">
    <text evidence="9">The sequence shown here is derived from an EMBL/GenBank/DDBJ whole genome shotgun (WGS) entry which is preliminary data.</text>
</comment>
<dbReference type="CDD" id="cd06456">
    <property type="entry name" value="M3A_DCP"/>
    <property type="match status" value="1"/>
</dbReference>
<evidence type="ECO:0000256" key="7">
    <source>
        <dbReference type="RuleBase" id="RU003435"/>
    </source>
</evidence>
<dbReference type="InterPro" id="IPR024079">
    <property type="entry name" value="MetalloPept_cat_dom_sf"/>
</dbReference>
<protein>
    <submittedName>
        <fullName evidence="9">M3 family peptidase</fullName>
    </submittedName>
</protein>
<accession>A0ABX9KG26</accession>
<keyword evidence="2 7" id="KW-0645">Protease</keyword>
<evidence type="ECO:0000313" key="9">
    <source>
        <dbReference type="EMBL" id="REI40355.1"/>
    </source>
</evidence>
<name>A0ABX9KG26_9FUSO</name>
<dbReference type="InterPro" id="IPR045090">
    <property type="entry name" value="Pept_M3A_M3B"/>
</dbReference>
<gene>
    <name evidence="9" type="ORF">DYH56_11560</name>
</gene>
<evidence type="ECO:0000256" key="2">
    <source>
        <dbReference type="ARBA" id="ARBA00022670"/>
    </source>
</evidence>
<feature type="domain" description="Peptidase M3A/M3B catalytic" evidence="8">
    <location>
        <begin position="203"/>
        <end position="642"/>
    </location>
</feature>
<dbReference type="Gene3D" id="1.10.1370.10">
    <property type="entry name" value="Neurolysin, domain 3"/>
    <property type="match status" value="1"/>
</dbReference>
<dbReference type="SUPFAM" id="SSF55486">
    <property type="entry name" value="Metalloproteases ('zincins'), catalytic domain"/>
    <property type="match status" value="1"/>
</dbReference>